<comment type="caution">
    <text evidence="2">The sequence shown here is derived from an EMBL/GenBank/DDBJ whole genome shotgun (WGS) entry which is preliminary data.</text>
</comment>
<dbReference type="PANTHER" id="PTHR11750">
    <property type="entry name" value="PROTEIN N-TERMINAL AMIDASE"/>
    <property type="match status" value="1"/>
</dbReference>
<organism evidence="2 3">
    <name type="scientific">Syncephalastrum racemosum</name>
    <name type="common">Filamentous fungus</name>
    <dbReference type="NCBI Taxonomy" id="13706"/>
    <lineage>
        <taxon>Eukaryota</taxon>
        <taxon>Fungi</taxon>
        <taxon>Fungi incertae sedis</taxon>
        <taxon>Mucoromycota</taxon>
        <taxon>Mucoromycotina</taxon>
        <taxon>Mucoromycetes</taxon>
        <taxon>Mucorales</taxon>
        <taxon>Syncephalastraceae</taxon>
        <taxon>Syncephalastrum</taxon>
    </lineage>
</organism>
<protein>
    <submittedName>
        <fullName evidence="2">Carbon-nitrogen hydrolase</fullName>
    </submittedName>
</protein>
<dbReference type="EMBL" id="MCGN01000002">
    <property type="protein sequence ID" value="ORZ00419.1"/>
    <property type="molecule type" value="Genomic_DNA"/>
</dbReference>
<dbReference type="Proteomes" id="UP000242180">
    <property type="component" value="Unassembled WGS sequence"/>
</dbReference>
<name>A0A1X2HM58_SYNRA</name>
<keyword evidence="3" id="KW-1185">Reference proteome</keyword>
<dbReference type="Pfam" id="PF00795">
    <property type="entry name" value="CN_hydrolase"/>
    <property type="match status" value="1"/>
</dbReference>
<accession>A0A1X2HM58</accession>
<dbReference type="OrthoDB" id="201515at2759"/>
<evidence type="ECO:0000313" key="2">
    <source>
        <dbReference type="EMBL" id="ORZ00419.1"/>
    </source>
</evidence>
<dbReference type="FunCoup" id="A0A1X2HM58">
    <property type="interactions" value="7"/>
</dbReference>
<reference evidence="2 3" key="1">
    <citation type="submission" date="2016-07" db="EMBL/GenBank/DDBJ databases">
        <title>Pervasive Adenine N6-methylation of Active Genes in Fungi.</title>
        <authorList>
            <consortium name="DOE Joint Genome Institute"/>
            <person name="Mondo S.J."/>
            <person name="Dannebaum R.O."/>
            <person name="Kuo R.C."/>
            <person name="Labutti K."/>
            <person name="Haridas S."/>
            <person name="Kuo A."/>
            <person name="Salamov A."/>
            <person name="Ahrendt S.R."/>
            <person name="Lipzen A."/>
            <person name="Sullivan W."/>
            <person name="Andreopoulos W.B."/>
            <person name="Clum A."/>
            <person name="Lindquist E."/>
            <person name="Daum C."/>
            <person name="Ramamoorthy G.K."/>
            <person name="Gryganskyi A."/>
            <person name="Culley D."/>
            <person name="Magnuson J.K."/>
            <person name="James T.Y."/>
            <person name="O'Malley M.A."/>
            <person name="Stajich J.E."/>
            <person name="Spatafora J.W."/>
            <person name="Visel A."/>
            <person name="Grigoriev I.V."/>
        </authorList>
    </citation>
    <scope>NUCLEOTIDE SEQUENCE [LARGE SCALE GENOMIC DNA]</scope>
    <source>
        <strain evidence="2 3">NRRL 2496</strain>
    </source>
</reference>
<dbReference type="InterPro" id="IPR036526">
    <property type="entry name" value="C-N_Hydrolase_sf"/>
</dbReference>
<dbReference type="PANTHER" id="PTHR11750:SF26">
    <property type="entry name" value="PROTEIN N-TERMINAL AMIDASE"/>
    <property type="match status" value="1"/>
</dbReference>
<dbReference type="STRING" id="13706.A0A1X2HM58"/>
<proteinExistence type="predicted"/>
<feature type="domain" description="CN hydrolase" evidence="1">
    <location>
        <begin position="1"/>
        <end position="243"/>
    </location>
</feature>
<dbReference type="PROSITE" id="PS50263">
    <property type="entry name" value="CN_HYDROLASE"/>
    <property type="match status" value="1"/>
</dbReference>
<dbReference type="GO" id="GO:0030163">
    <property type="term" value="P:protein catabolic process"/>
    <property type="evidence" value="ECO:0007669"/>
    <property type="project" value="TreeGrafter"/>
</dbReference>
<dbReference type="InterPro" id="IPR003010">
    <property type="entry name" value="C-N_Hydrolase"/>
</dbReference>
<dbReference type="SUPFAM" id="SSF56317">
    <property type="entry name" value="Carbon-nitrogen hydrolase"/>
    <property type="match status" value="1"/>
</dbReference>
<dbReference type="GO" id="GO:0008418">
    <property type="term" value="F:protein-N-terminal asparagine amidohydrolase activity"/>
    <property type="evidence" value="ECO:0007669"/>
    <property type="project" value="InterPro"/>
</dbReference>
<dbReference type="Gene3D" id="3.60.110.10">
    <property type="entry name" value="Carbon-nitrogen hydrolase"/>
    <property type="match status" value="1"/>
</dbReference>
<dbReference type="GO" id="GO:0070773">
    <property type="term" value="F:protein-N-terminal glutamine amidohydrolase activity"/>
    <property type="evidence" value="ECO:0007669"/>
    <property type="project" value="InterPro"/>
</dbReference>
<dbReference type="AlphaFoldDB" id="A0A1X2HM58"/>
<evidence type="ECO:0000259" key="1">
    <source>
        <dbReference type="PROSITE" id="PS50263"/>
    </source>
</evidence>
<evidence type="ECO:0000313" key="3">
    <source>
        <dbReference type="Proteomes" id="UP000242180"/>
    </source>
</evidence>
<keyword evidence="2" id="KW-0378">Hydrolase</keyword>
<sequence length="243" mass="27708">MFCMYSYGPGDIDILVLPEMAFTGYKFENLDEIKPFLEDTETGPSVMWAKQQAVRLAAYVVVGYPEVTSDGHYYNSLCFVDRQGQLLTTYQKTFLFETDEQWAREGPGFRTIDVPELGKVGLGICMDINPYKFEASFNAYEFATYHNEQKTQLIICCMAWLRSSSGGGALETIRYWVHRLAPLCHKEHITQHFYFVACNRTGQERDVTFAGGSSVLDLAGPPFRLLDYMEETEQGVMVVEIKQ</sequence>
<dbReference type="InParanoid" id="A0A1X2HM58"/>
<dbReference type="InterPro" id="IPR039703">
    <property type="entry name" value="Nta1"/>
</dbReference>
<dbReference type="OMA" id="VKILCWD"/>
<gene>
    <name evidence="2" type="ORF">BCR43DRAFT_485189</name>
</gene>